<comment type="caution">
    <text evidence="5">Lacks conserved residue(s) required for the propagation of feature annotation.</text>
</comment>
<dbReference type="SUPFAM" id="SSF54897">
    <property type="entry name" value="Protease propeptides/inhibitors"/>
    <property type="match status" value="1"/>
</dbReference>
<keyword evidence="2" id="KW-0645">Protease</keyword>
<evidence type="ECO:0000259" key="7">
    <source>
        <dbReference type="Pfam" id="PF00082"/>
    </source>
</evidence>
<dbReference type="InterPro" id="IPR050131">
    <property type="entry name" value="Peptidase_S8_subtilisin-like"/>
</dbReference>
<dbReference type="PROSITE" id="PS51892">
    <property type="entry name" value="SUBTILASE"/>
    <property type="match status" value="1"/>
</dbReference>
<dbReference type="CDD" id="cd04077">
    <property type="entry name" value="Peptidases_S8_PCSK9_ProteinaseK_like"/>
    <property type="match status" value="1"/>
</dbReference>
<dbReference type="EMBL" id="CAJMWY010001600">
    <property type="protein sequence ID" value="CAE6471363.1"/>
    <property type="molecule type" value="Genomic_DNA"/>
</dbReference>
<dbReference type="Gene3D" id="3.40.50.200">
    <property type="entry name" value="Peptidase S8/S53 domain"/>
    <property type="match status" value="1"/>
</dbReference>
<feature type="chain" id="PRO_5035641394" description="Peptidase S8/S53 domain-containing protein" evidence="6">
    <location>
        <begin position="19"/>
        <end position="385"/>
    </location>
</feature>
<dbReference type="PRINTS" id="PR00723">
    <property type="entry name" value="SUBTILISIN"/>
</dbReference>
<comment type="similarity">
    <text evidence="1 5">Belongs to the peptidase S8 family.</text>
</comment>
<sequence>MRSFISLSVLVAILPTFGASIAASNPLTEHDVKNTYVVKIKDEVSPDNFMSALKLGLHPGSIIKNAYTVINAVAATIDPADMSFVRGLPGIEYMEQDQIMSVSFDQEHTTRRSTPLVKRESCPEPSFVQDGGKGVTIYSLGTLIWKGVKTEHECFGGRAKWGAVFGGYNMTDDNGHGTHTAGTVIGNYYGIARGANVVVVKVFGKSGTGAMTDVISGVNYACNEFKKNNFTSSIIILPMSGVGTIRALDNAITNCAKMGMHFVVTAGNMDRDAGSFSPARVPIANTVGAINSTCYKVPSSNFGPVLDVHALGVNVTSAGIGPGNNATKMASGTSLATSYVAGILAITLEKYGNMSPEDLTAALKSNAYKGALGFPNTTTDVAQLW</sequence>
<accession>A0A8H3BXS1</accession>
<evidence type="ECO:0000313" key="9">
    <source>
        <dbReference type="EMBL" id="CAE6471363.1"/>
    </source>
</evidence>
<reference evidence="8" key="1">
    <citation type="submission" date="2021-01" db="EMBL/GenBank/DDBJ databases">
        <authorList>
            <person name="Kaushik A."/>
        </authorList>
    </citation>
    <scope>NUCLEOTIDE SEQUENCE</scope>
    <source>
        <strain evidence="8">AG4-R118</strain>
        <strain evidence="9">AG4-RS23</strain>
    </source>
</reference>
<evidence type="ECO:0000313" key="8">
    <source>
        <dbReference type="EMBL" id="CAE6469164.1"/>
    </source>
</evidence>
<evidence type="ECO:0000256" key="2">
    <source>
        <dbReference type="ARBA" id="ARBA00022670"/>
    </source>
</evidence>
<dbReference type="AlphaFoldDB" id="A0A8H3BXS1"/>
<name>A0A8H3BXS1_9AGAM</name>
<evidence type="ECO:0000256" key="6">
    <source>
        <dbReference type="SAM" id="SignalP"/>
    </source>
</evidence>
<dbReference type="Proteomes" id="UP000663888">
    <property type="component" value="Unassembled WGS sequence"/>
</dbReference>
<evidence type="ECO:0000256" key="4">
    <source>
        <dbReference type="ARBA" id="ARBA00022825"/>
    </source>
</evidence>
<dbReference type="EMBL" id="CAJMWX010001122">
    <property type="protein sequence ID" value="CAE6469164.1"/>
    <property type="molecule type" value="Genomic_DNA"/>
</dbReference>
<dbReference type="GO" id="GO:0005615">
    <property type="term" value="C:extracellular space"/>
    <property type="evidence" value="ECO:0007669"/>
    <property type="project" value="TreeGrafter"/>
</dbReference>
<proteinExistence type="inferred from homology"/>
<gene>
    <name evidence="8" type="ORF">RDB_LOCUS103821</name>
    <name evidence="9" type="ORF">RDB_LOCUS83177</name>
</gene>
<comment type="caution">
    <text evidence="8">The sequence shown here is derived from an EMBL/GenBank/DDBJ whole genome shotgun (WGS) entry which is preliminary data.</text>
</comment>
<keyword evidence="3" id="KW-0378">Hydrolase</keyword>
<dbReference type="SUPFAM" id="SSF52743">
    <property type="entry name" value="Subtilisin-like"/>
    <property type="match status" value="1"/>
</dbReference>
<feature type="domain" description="Peptidase S8/S53" evidence="7">
    <location>
        <begin position="160"/>
        <end position="369"/>
    </location>
</feature>
<dbReference type="GO" id="GO:0004252">
    <property type="term" value="F:serine-type endopeptidase activity"/>
    <property type="evidence" value="ECO:0007669"/>
    <property type="project" value="InterPro"/>
</dbReference>
<dbReference type="PANTHER" id="PTHR43806">
    <property type="entry name" value="PEPTIDASE S8"/>
    <property type="match status" value="1"/>
</dbReference>
<evidence type="ECO:0000256" key="5">
    <source>
        <dbReference type="PROSITE-ProRule" id="PRU01240"/>
    </source>
</evidence>
<dbReference type="InterPro" id="IPR000209">
    <property type="entry name" value="Peptidase_S8/S53_dom"/>
</dbReference>
<dbReference type="Gene3D" id="3.30.70.80">
    <property type="entry name" value="Peptidase S8 propeptide/proteinase inhibitor I9"/>
    <property type="match status" value="1"/>
</dbReference>
<organism evidence="8 10">
    <name type="scientific">Rhizoctonia solani</name>
    <dbReference type="NCBI Taxonomy" id="456999"/>
    <lineage>
        <taxon>Eukaryota</taxon>
        <taxon>Fungi</taxon>
        <taxon>Dikarya</taxon>
        <taxon>Basidiomycota</taxon>
        <taxon>Agaricomycotina</taxon>
        <taxon>Agaricomycetes</taxon>
        <taxon>Cantharellales</taxon>
        <taxon>Ceratobasidiaceae</taxon>
        <taxon>Rhizoctonia</taxon>
    </lineage>
</organism>
<dbReference type="Pfam" id="PF00082">
    <property type="entry name" value="Peptidase_S8"/>
    <property type="match status" value="1"/>
</dbReference>
<dbReference type="PANTHER" id="PTHR43806:SF11">
    <property type="entry name" value="CEREVISIN-RELATED"/>
    <property type="match status" value="1"/>
</dbReference>
<dbReference type="InterPro" id="IPR037045">
    <property type="entry name" value="S8pro/Inhibitor_I9_sf"/>
</dbReference>
<dbReference type="Proteomes" id="UP000663861">
    <property type="component" value="Unassembled WGS sequence"/>
</dbReference>
<feature type="signal peptide" evidence="6">
    <location>
        <begin position="1"/>
        <end position="18"/>
    </location>
</feature>
<evidence type="ECO:0000256" key="3">
    <source>
        <dbReference type="ARBA" id="ARBA00022801"/>
    </source>
</evidence>
<dbReference type="InterPro" id="IPR036852">
    <property type="entry name" value="Peptidase_S8/S53_dom_sf"/>
</dbReference>
<keyword evidence="6" id="KW-0732">Signal</keyword>
<dbReference type="GO" id="GO:0006508">
    <property type="term" value="P:proteolysis"/>
    <property type="evidence" value="ECO:0007669"/>
    <property type="project" value="UniProtKB-KW"/>
</dbReference>
<evidence type="ECO:0000313" key="10">
    <source>
        <dbReference type="Proteomes" id="UP000663888"/>
    </source>
</evidence>
<protein>
    <recommendedName>
        <fullName evidence="7">Peptidase S8/S53 domain-containing protein</fullName>
    </recommendedName>
</protein>
<dbReference type="InterPro" id="IPR034193">
    <property type="entry name" value="PCSK9_ProteinaseK-like"/>
</dbReference>
<keyword evidence="4" id="KW-0720">Serine protease</keyword>
<dbReference type="InterPro" id="IPR015500">
    <property type="entry name" value="Peptidase_S8_subtilisin-rel"/>
</dbReference>
<evidence type="ECO:0000256" key="1">
    <source>
        <dbReference type="ARBA" id="ARBA00011073"/>
    </source>
</evidence>